<dbReference type="EMBL" id="JWIN03000008">
    <property type="protein sequence ID" value="KAB1275400.1"/>
    <property type="molecule type" value="Genomic_DNA"/>
</dbReference>
<keyword evidence="2" id="KW-1185">Reference proteome</keyword>
<name>A0A5N4DWL8_CAMDR</name>
<proteinExistence type="predicted"/>
<protein>
    <submittedName>
        <fullName evidence="1">Uncharacterized protein</fullName>
    </submittedName>
</protein>
<comment type="caution">
    <text evidence="1">The sequence shown here is derived from an EMBL/GenBank/DDBJ whole genome shotgun (WGS) entry which is preliminary data.</text>
</comment>
<evidence type="ECO:0000313" key="1">
    <source>
        <dbReference type="EMBL" id="KAB1275400.1"/>
    </source>
</evidence>
<dbReference type="AlphaFoldDB" id="A0A5N4DWL8"/>
<organism evidence="1 2">
    <name type="scientific">Camelus dromedarius</name>
    <name type="common">Dromedary</name>
    <name type="synonym">Arabian camel</name>
    <dbReference type="NCBI Taxonomy" id="9838"/>
    <lineage>
        <taxon>Eukaryota</taxon>
        <taxon>Metazoa</taxon>
        <taxon>Chordata</taxon>
        <taxon>Craniata</taxon>
        <taxon>Vertebrata</taxon>
        <taxon>Euteleostomi</taxon>
        <taxon>Mammalia</taxon>
        <taxon>Eutheria</taxon>
        <taxon>Laurasiatheria</taxon>
        <taxon>Artiodactyla</taxon>
        <taxon>Tylopoda</taxon>
        <taxon>Camelidae</taxon>
        <taxon>Camelus</taxon>
    </lineage>
</organism>
<gene>
    <name evidence="1" type="ORF">Cadr_000010282</name>
</gene>
<reference evidence="1 2" key="1">
    <citation type="journal article" date="2019" name="Mol. Ecol. Resour.">
        <title>Improving Illumina assemblies with Hi-C and long reads: an example with the North African dromedary.</title>
        <authorList>
            <person name="Elbers J.P."/>
            <person name="Rogers M.F."/>
            <person name="Perelman P.L."/>
            <person name="Proskuryakova A.A."/>
            <person name="Serdyukova N.A."/>
            <person name="Johnson W.E."/>
            <person name="Horin P."/>
            <person name="Corander J."/>
            <person name="Murphy D."/>
            <person name="Burger P.A."/>
        </authorList>
    </citation>
    <scope>NUCLEOTIDE SEQUENCE [LARGE SCALE GENOMIC DNA]</scope>
    <source>
        <strain evidence="1">Drom800</strain>
        <tissue evidence="1">Blood</tissue>
    </source>
</reference>
<accession>A0A5N4DWL8</accession>
<sequence length="120" mass="13097">MRAISGQRREQKLYYSSATFTSGSLGQKCTSNPAAHAHRILAGLSSQSHQVHQMVVLIFLFQELGNQAPGADSARTPQPPRLVCGTAGHHALLGLDLNTKFKNTRTKEKVEPKELNDCIS</sequence>
<evidence type="ECO:0000313" key="2">
    <source>
        <dbReference type="Proteomes" id="UP000299084"/>
    </source>
</evidence>
<dbReference type="Proteomes" id="UP000299084">
    <property type="component" value="Unassembled WGS sequence"/>
</dbReference>